<dbReference type="AlphaFoldDB" id="A0A1C1A331"/>
<feature type="transmembrane region" description="Helical" evidence="6">
    <location>
        <begin position="14"/>
        <end position="35"/>
    </location>
</feature>
<dbReference type="Proteomes" id="UP000093309">
    <property type="component" value="Unassembled WGS sequence"/>
</dbReference>
<dbReference type="GO" id="GO:0051539">
    <property type="term" value="F:4 iron, 4 sulfur cluster binding"/>
    <property type="evidence" value="ECO:0007669"/>
    <property type="project" value="UniProtKB-KW"/>
</dbReference>
<dbReference type="RefSeq" id="WP_065851842.1">
    <property type="nucleotide sequence ID" value="NZ_LYPC01000014.1"/>
</dbReference>
<evidence type="ECO:0000256" key="1">
    <source>
        <dbReference type="ARBA" id="ARBA00022485"/>
    </source>
</evidence>
<dbReference type="EMBL" id="LYPC01000014">
    <property type="protein sequence ID" value="OCT14972.1"/>
    <property type="molecule type" value="Genomic_DNA"/>
</dbReference>
<dbReference type="PANTHER" id="PTHR43498">
    <property type="entry name" value="FERREDOXIN:COB-COM HETERODISULFIDE REDUCTASE SUBUNIT A"/>
    <property type="match status" value="1"/>
</dbReference>
<dbReference type="InterPro" id="IPR039650">
    <property type="entry name" value="HdrA-like"/>
</dbReference>
<keyword evidence="1" id="KW-0004">4Fe-4S</keyword>
<dbReference type="Pfam" id="PF12831">
    <property type="entry name" value="FAD_oxidored"/>
    <property type="match status" value="1"/>
</dbReference>
<keyword evidence="8" id="KW-1185">Reference proteome</keyword>
<keyword evidence="6" id="KW-1133">Transmembrane helix</keyword>
<dbReference type="PANTHER" id="PTHR43498:SF1">
    <property type="entry name" value="COB--COM HETERODISULFIDE REDUCTASE IRON-SULFUR SUBUNIT A"/>
    <property type="match status" value="1"/>
</dbReference>
<keyword evidence="6" id="KW-0812">Transmembrane</keyword>
<keyword evidence="4" id="KW-0408">Iron</keyword>
<proteinExistence type="predicted"/>
<evidence type="ECO:0000256" key="2">
    <source>
        <dbReference type="ARBA" id="ARBA00022723"/>
    </source>
</evidence>
<evidence type="ECO:0000313" key="8">
    <source>
        <dbReference type="Proteomes" id="UP000093309"/>
    </source>
</evidence>
<keyword evidence="6" id="KW-0472">Membrane</keyword>
<sequence>MANSNRNKSTSKGWLWLMGIMIVLTLLAATAAMLFQYHHHNKIKGHSGQQQALEPVQSVKKAKDTYDVIVVGTDPEGVAAAVSAARNGLSTLLVDGRNREIMGGLMTLGWINSLDMNYSTSKNLLGKDDVWNKGYFSEWYAKTEGDSFDVNTAANAFYDSVKNEKNIDVLMKTTKIDPLLSPDKQAVQGATITLENGTTQVVKAASVIDATQDGDFAAASGVAFTMGHEDIGDPKSKMAVTLAFRLKNVTPEVWKLMANRLNGDDDVNSGVTDVSVYGYKEMSNYPPLNKERAKMRGLNMGRQNDNTVLINSLQIFGVDTFDPKSVQEAFDIGKKELPNVVDYMKKTFPEFSTLELDATAPELYVRETRHMQGEYRLNIVDVCTNTDQWDRIGFGSYPVDIQRISPTDSGNVVCKPKQYAIPFRSLVPQKIDGLLVVGRAASYDTLPHGSARVMPTGMAEGEAAGAAVSLAKAENKTFRQLSASKESIAKLQAQLNKQGMEIQPMSIKPQPFMEHKAYEGLKTALMLGLASGAYDNNFHLDDAANPKRMVNLVGGSRKMKPDAFTGDVNQAIAKLDNPDKISLTLDQASYTLTQALGIQATVAEAQGKLIEKKLLTTATVAGIADKQKLTNGDTYMLIRDVKIGVTGKP</sequence>
<accession>A0A1C1A331</accession>
<evidence type="ECO:0000256" key="3">
    <source>
        <dbReference type="ARBA" id="ARBA00023002"/>
    </source>
</evidence>
<evidence type="ECO:0000256" key="5">
    <source>
        <dbReference type="ARBA" id="ARBA00023014"/>
    </source>
</evidence>
<dbReference type="InterPro" id="IPR036188">
    <property type="entry name" value="FAD/NAD-bd_sf"/>
</dbReference>
<protein>
    <submittedName>
        <fullName evidence="7">Uncharacterized protein</fullName>
    </submittedName>
</protein>
<comment type="caution">
    <text evidence="7">The sequence shown here is derived from an EMBL/GenBank/DDBJ whole genome shotgun (WGS) entry which is preliminary data.</text>
</comment>
<evidence type="ECO:0000313" key="7">
    <source>
        <dbReference type="EMBL" id="OCT14972.1"/>
    </source>
</evidence>
<evidence type="ECO:0000256" key="4">
    <source>
        <dbReference type="ARBA" id="ARBA00023004"/>
    </source>
</evidence>
<dbReference type="GO" id="GO:0016491">
    <property type="term" value="F:oxidoreductase activity"/>
    <property type="evidence" value="ECO:0007669"/>
    <property type="project" value="UniProtKB-KW"/>
</dbReference>
<dbReference type="Gene3D" id="3.50.50.60">
    <property type="entry name" value="FAD/NAD(P)-binding domain"/>
    <property type="match status" value="1"/>
</dbReference>
<organism evidence="7 8">
    <name type="scientific">Paenibacillus pectinilyticus</name>
    <dbReference type="NCBI Taxonomy" id="512399"/>
    <lineage>
        <taxon>Bacteria</taxon>
        <taxon>Bacillati</taxon>
        <taxon>Bacillota</taxon>
        <taxon>Bacilli</taxon>
        <taxon>Bacillales</taxon>
        <taxon>Paenibacillaceae</taxon>
        <taxon>Paenibacillus</taxon>
    </lineage>
</organism>
<dbReference type="SUPFAM" id="SSF51905">
    <property type="entry name" value="FAD/NAD(P)-binding domain"/>
    <property type="match status" value="1"/>
</dbReference>
<keyword evidence="5" id="KW-0411">Iron-sulfur</keyword>
<reference evidence="8" key="1">
    <citation type="submission" date="2016-05" db="EMBL/GenBank/DDBJ databases">
        <title>Paenibacillus oryzae. sp. nov., isolated from the rice root.</title>
        <authorList>
            <person name="Zhang J."/>
            <person name="Zhang X."/>
        </authorList>
    </citation>
    <scope>NUCLEOTIDE SEQUENCE [LARGE SCALE GENOMIC DNA]</scope>
    <source>
        <strain evidence="8">KCTC13222</strain>
    </source>
</reference>
<gene>
    <name evidence="7" type="ORF">A8709_12645</name>
</gene>
<keyword evidence="2" id="KW-0479">Metal-binding</keyword>
<keyword evidence="3" id="KW-0560">Oxidoreductase</keyword>
<name>A0A1C1A331_9BACL</name>
<dbReference type="GO" id="GO:0046872">
    <property type="term" value="F:metal ion binding"/>
    <property type="evidence" value="ECO:0007669"/>
    <property type="project" value="UniProtKB-KW"/>
</dbReference>
<dbReference type="OrthoDB" id="9777740at2"/>
<evidence type="ECO:0000256" key="6">
    <source>
        <dbReference type="SAM" id="Phobius"/>
    </source>
</evidence>
<dbReference type="STRING" id="512399.A8709_12645"/>